<dbReference type="InterPro" id="IPR007387">
    <property type="entry name" value="TRAP_DctQ"/>
</dbReference>
<dbReference type="AlphaFoldDB" id="J4V637"/>
<evidence type="ECO:0000313" key="12">
    <source>
        <dbReference type="Proteomes" id="UP000010116"/>
    </source>
</evidence>
<evidence type="ECO:0000256" key="9">
    <source>
        <dbReference type="RuleBase" id="RU369079"/>
    </source>
</evidence>
<organism evidence="11 12">
    <name type="scientific">SAR86 cluster bacterium SAR86B</name>
    <dbReference type="NCBI Taxonomy" id="1123867"/>
    <lineage>
        <taxon>Bacteria</taxon>
        <taxon>Pseudomonadati</taxon>
        <taxon>Pseudomonadota</taxon>
        <taxon>Gammaproteobacteria</taxon>
        <taxon>SAR86 cluster</taxon>
    </lineage>
</organism>
<keyword evidence="3" id="KW-1003">Cell membrane</keyword>
<feature type="transmembrane region" description="Helical" evidence="9">
    <location>
        <begin position="7"/>
        <end position="30"/>
    </location>
</feature>
<evidence type="ECO:0000256" key="8">
    <source>
        <dbReference type="ARBA" id="ARBA00038436"/>
    </source>
</evidence>
<dbReference type="HOGENOM" id="CLU_086356_2_2_6"/>
<gene>
    <name evidence="11" type="ORF">NT02SARS_0465</name>
</gene>
<keyword evidence="2 9" id="KW-0813">Transport</keyword>
<keyword evidence="6 9" id="KW-1133">Transmembrane helix</keyword>
<keyword evidence="7 9" id="KW-0472">Membrane</keyword>
<evidence type="ECO:0000256" key="7">
    <source>
        <dbReference type="ARBA" id="ARBA00023136"/>
    </source>
</evidence>
<keyword evidence="4 9" id="KW-0997">Cell inner membrane</keyword>
<accession>J4V637</accession>
<proteinExistence type="inferred from homology"/>
<protein>
    <recommendedName>
        <fullName evidence="9">TRAP transporter small permease protein</fullName>
    </recommendedName>
</protein>
<evidence type="ECO:0000256" key="4">
    <source>
        <dbReference type="ARBA" id="ARBA00022519"/>
    </source>
</evidence>
<evidence type="ECO:0000256" key="2">
    <source>
        <dbReference type="ARBA" id="ARBA00022448"/>
    </source>
</evidence>
<dbReference type="GO" id="GO:0005886">
    <property type="term" value="C:plasma membrane"/>
    <property type="evidence" value="ECO:0007669"/>
    <property type="project" value="UniProtKB-SubCell"/>
</dbReference>
<evidence type="ECO:0000313" key="11">
    <source>
        <dbReference type="EMBL" id="EJP73897.1"/>
    </source>
</evidence>
<reference evidence="11 12" key="1">
    <citation type="journal article" date="2012" name="ISME J.">
        <title>Genomic insights to SAR86, an abundant and uncultivated marine bacterial lineage.</title>
        <authorList>
            <person name="Dupont C.L."/>
            <person name="Rusch D.B."/>
            <person name="Yooseph S."/>
            <person name="Lombardo M.J."/>
            <person name="Richter R.A."/>
            <person name="Valas R."/>
            <person name="Novotny M."/>
            <person name="Yee-Greenbaum J."/>
            <person name="Selengut J.D."/>
            <person name="Haft D.H."/>
            <person name="Halpern A.L."/>
            <person name="Lasken R.S."/>
            <person name="Nealson K."/>
            <person name="Friedman R."/>
            <person name="Venter J.C."/>
        </authorList>
    </citation>
    <scope>NUCLEOTIDE SEQUENCE [LARGE SCALE GENOMIC DNA]</scope>
</reference>
<dbReference type="Pfam" id="PF04290">
    <property type="entry name" value="DctQ"/>
    <property type="match status" value="1"/>
</dbReference>
<comment type="similarity">
    <text evidence="8 9">Belongs to the TRAP transporter small permease family.</text>
</comment>
<feature type="transmembrane region" description="Helical" evidence="9">
    <location>
        <begin position="130"/>
        <end position="147"/>
    </location>
</feature>
<comment type="function">
    <text evidence="9">Part of the tripartite ATP-independent periplasmic (TRAP) transport system.</text>
</comment>
<comment type="subcellular location">
    <subcellularLocation>
        <location evidence="1 9">Cell inner membrane</location>
        <topology evidence="1 9">Multi-pass membrane protein</topology>
    </subcellularLocation>
</comment>
<dbReference type="Proteomes" id="UP000010116">
    <property type="component" value="Unassembled WGS sequence"/>
</dbReference>
<dbReference type="InterPro" id="IPR055348">
    <property type="entry name" value="DctQ"/>
</dbReference>
<feature type="transmembrane region" description="Helical" evidence="9">
    <location>
        <begin position="81"/>
        <end position="103"/>
    </location>
</feature>
<evidence type="ECO:0000256" key="5">
    <source>
        <dbReference type="ARBA" id="ARBA00022692"/>
    </source>
</evidence>
<dbReference type="GO" id="GO:0022857">
    <property type="term" value="F:transmembrane transporter activity"/>
    <property type="evidence" value="ECO:0007669"/>
    <property type="project" value="UniProtKB-UniRule"/>
</dbReference>
<feature type="domain" description="Tripartite ATP-independent periplasmic transporters DctQ component" evidence="10">
    <location>
        <begin position="18"/>
        <end position="148"/>
    </location>
</feature>
<dbReference type="EMBL" id="JH611164">
    <property type="protein sequence ID" value="EJP73897.1"/>
    <property type="molecule type" value="Genomic_DNA"/>
</dbReference>
<keyword evidence="5 9" id="KW-0812">Transmembrane</keyword>
<sequence length="153" mass="17796">MKIEEKFINLLSLAIPFMVIMMLIVVVSRYVFGIGQTGLQELIMYMHGLVFLASAGYLVTKDEHVRVDIFYRDASKEYKHKLNVILGILFLLPVILVTIFYSFEFVEMSWKISEISTEAGGLKYVYVQKTLIFLLPVSLLFALLRILRTYKWK</sequence>
<dbReference type="PANTHER" id="PTHR35011:SF4">
    <property type="entry name" value="SLL1102 PROTEIN"/>
    <property type="match status" value="1"/>
</dbReference>
<evidence type="ECO:0000259" key="10">
    <source>
        <dbReference type="Pfam" id="PF04290"/>
    </source>
</evidence>
<comment type="subunit">
    <text evidence="9">The complex comprises the extracytoplasmic solute receptor protein and the two transmembrane proteins.</text>
</comment>
<name>J4V637_9GAMM</name>
<evidence type="ECO:0000256" key="3">
    <source>
        <dbReference type="ARBA" id="ARBA00022475"/>
    </source>
</evidence>
<dbReference type="PANTHER" id="PTHR35011">
    <property type="entry name" value="2,3-DIKETO-L-GULONATE TRAP TRANSPORTER SMALL PERMEASE PROTEIN YIAM"/>
    <property type="match status" value="1"/>
</dbReference>
<evidence type="ECO:0000256" key="1">
    <source>
        <dbReference type="ARBA" id="ARBA00004429"/>
    </source>
</evidence>
<evidence type="ECO:0000256" key="6">
    <source>
        <dbReference type="ARBA" id="ARBA00022989"/>
    </source>
</evidence>
<feature type="transmembrane region" description="Helical" evidence="9">
    <location>
        <begin position="42"/>
        <end position="60"/>
    </location>
</feature>